<dbReference type="GO" id="GO:0002040">
    <property type="term" value="P:sprouting angiogenesis"/>
    <property type="evidence" value="ECO:0007669"/>
    <property type="project" value="TreeGrafter"/>
</dbReference>
<name>A0A7J7EH20_DICBM</name>
<evidence type="ECO:0000313" key="2">
    <source>
        <dbReference type="EMBL" id="KAF5914971.1"/>
    </source>
</evidence>
<dbReference type="Proteomes" id="UP000551758">
    <property type="component" value="Unassembled WGS sequence"/>
</dbReference>
<feature type="non-terminal residue" evidence="2">
    <location>
        <position position="768"/>
    </location>
</feature>
<dbReference type="GO" id="GO:0005829">
    <property type="term" value="C:cytosol"/>
    <property type="evidence" value="ECO:0007669"/>
    <property type="project" value="TreeGrafter"/>
</dbReference>
<gene>
    <name evidence="2" type="ORF">HPG69_011164</name>
</gene>
<dbReference type="GO" id="GO:0004842">
    <property type="term" value="F:ubiquitin-protein transferase activity"/>
    <property type="evidence" value="ECO:0007669"/>
    <property type="project" value="InterPro"/>
</dbReference>
<evidence type="ECO:0000313" key="3">
    <source>
        <dbReference type="Proteomes" id="UP000551758"/>
    </source>
</evidence>
<organism evidence="2 3">
    <name type="scientific">Diceros bicornis minor</name>
    <name type="common">South-central black rhinoceros</name>
    <dbReference type="NCBI Taxonomy" id="77932"/>
    <lineage>
        <taxon>Eukaryota</taxon>
        <taxon>Metazoa</taxon>
        <taxon>Chordata</taxon>
        <taxon>Craniata</taxon>
        <taxon>Vertebrata</taxon>
        <taxon>Euteleostomi</taxon>
        <taxon>Mammalia</taxon>
        <taxon>Eutheria</taxon>
        <taxon>Laurasiatheria</taxon>
        <taxon>Perissodactyla</taxon>
        <taxon>Rhinocerotidae</taxon>
        <taxon>Diceros</taxon>
    </lineage>
</organism>
<dbReference type="InterPro" id="IPR031248">
    <property type="entry name" value="RNF213"/>
</dbReference>
<evidence type="ECO:0000256" key="1">
    <source>
        <dbReference type="SAM" id="MobiDB-lite"/>
    </source>
</evidence>
<feature type="compositionally biased region" description="Low complexity" evidence="1">
    <location>
        <begin position="48"/>
        <end position="66"/>
    </location>
</feature>
<feature type="non-terminal residue" evidence="2">
    <location>
        <position position="1"/>
    </location>
</feature>
<reference evidence="2 3" key="1">
    <citation type="journal article" date="2020" name="Mol. Biol. Evol.">
        <title>Interspecific Gene Flow and the Evolution of Specialization in Black and White Rhinoceros.</title>
        <authorList>
            <person name="Moodley Y."/>
            <person name="Westbury M.V."/>
            <person name="Russo I.M."/>
            <person name="Gopalakrishnan S."/>
            <person name="Rakotoarivelo A."/>
            <person name="Olsen R.A."/>
            <person name="Prost S."/>
            <person name="Tunstall T."/>
            <person name="Ryder O.A."/>
            <person name="Dalen L."/>
            <person name="Bruford M.W."/>
        </authorList>
    </citation>
    <scope>NUCLEOTIDE SEQUENCE [LARGE SCALE GENOMIC DNA]</scope>
    <source>
        <strain evidence="2">SBR-YM</strain>
        <tissue evidence="2">Skin</tissue>
    </source>
</reference>
<feature type="region of interest" description="Disordered" evidence="1">
    <location>
        <begin position="1"/>
        <end position="201"/>
    </location>
</feature>
<comment type="caution">
    <text evidence="2">The sequence shown here is derived from an EMBL/GenBank/DDBJ whole genome shotgun (WGS) entry which is preliminary data.</text>
</comment>
<dbReference type="EMBL" id="JACDTQ010003016">
    <property type="protein sequence ID" value="KAF5914971.1"/>
    <property type="molecule type" value="Genomic_DNA"/>
</dbReference>
<feature type="compositionally biased region" description="Polar residues" evidence="1">
    <location>
        <begin position="102"/>
        <end position="112"/>
    </location>
</feature>
<evidence type="ECO:0008006" key="4">
    <source>
        <dbReference type="Google" id="ProtNLM"/>
    </source>
</evidence>
<dbReference type="AlphaFoldDB" id="A0A7J7EH20"/>
<feature type="compositionally biased region" description="Basic and acidic residues" evidence="1">
    <location>
        <begin position="119"/>
        <end position="134"/>
    </location>
</feature>
<feature type="compositionally biased region" description="Low complexity" evidence="1">
    <location>
        <begin position="87"/>
        <end position="101"/>
    </location>
</feature>
<feature type="compositionally biased region" description="Basic residues" evidence="1">
    <location>
        <begin position="1"/>
        <end position="12"/>
    </location>
</feature>
<dbReference type="GO" id="GO:0005730">
    <property type="term" value="C:nucleolus"/>
    <property type="evidence" value="ECO:0007669"/>
    <property type="project" value="TreeGrafter"/>
</dbReference>
<sequence>SKRKKQKRKKKQNIAAPTEPGSFSGPYGLHSLGNPAFQDAAPPQCGAQQNSPTSQPSQPPSTSVTPLEGGGHKGPLVPTEAGGRPLQGQAVGGAEAAVGGESLSSPAPQDQTLGGALLEGKDHHTPDPSKDRGLPQEGAVPTTSAGEGRPGKEDTAQEPRPAGQQAAAPASGEAETKDKTAVTGKKASETEKAKPEGNNRNYAAAVKNEEQRNQKAGAHEVTESPLSPGEGVTVYFHAIISRHFKFSPSYHKVFIRGGEEFGKPKWNLNVCEMSCTKDLGDDGFLVEGRAVLSKQHLNKPIPYKYVVARDKGPVEYEFIYKRQQKEGEHVNRCLHVRSSLLGSGDWHQYDDIICVKHPGNLQKLMDHVTDSTRKNLVRGKQIAARVMLDSIFSILQTWNAINLKNFFTQFQQFYSVVRVPMIYEGQALPWTALHYTETQVQKDLWKYLEDQMAPFLERSEAPLPEDCPVRSKLRMGLIVLFSVEKFNLSLLESDLTLLCNLLCSNASSLDAFHHDLSYIFGTSQSWQTHLVNLCRRCMSKRIDLWVCTLPVLHHCLELAPPGKDSGIQPEDTWAALEGMSFSQFREERPDQRQLLQLMGKRKHLLNVDEYLFRSWFSLLPLSNLVQYMEDFTDYLSHFPPRGLITGFKDLTKKSPPEIWRIFEEPLIQSYLTVCLKLHETVCGITKDQEFYEMPALSAEIVCRIIILKPLVDSAEGQGQETGKKNSVETVFQSTLTATRRWLQRIFKRNMFQSSNHSSVTFTYPEEIT</sequence>
<dbReference type="GO" id="GO:0016020">
    <property type="term" value="C:membrane"/>
    <property type="evidence" value="ECO:0007669"/>
    <property type="project" value="TreeGrafter"/>
</dbReference>
<accession>A0A7J7EH20</accession>
<feature type="compositionally biased region" description="Low complexity" evidence="1">
    <location>
        <begin position="158"/>
        <end position="173"/>
    </location>
</feature>
<keyword evidence="3" id="KW-1185">Reference proteome</keyword>
<dbReference type="PANTHER" id="PTHR22605:SF16">
    <property type="entry name" value="E3 UBIQUITIN-PROTEIN LIGASE RNF213"/>
    <property type="match status" value="1"/>
</dbReference>
<dbReference type="GO" id="GO:0006511">
    <property type="term" value="P:ubiquitin-dependent protein catabolic process"/>
    <property type="evidence" value="ECO:0007669"/>
    <property type="project" value="TreeGrafter"/>
</dbReference>
<dbReference type="GO" id="GO:2000051">
    <property type="term" value="P:negative regulation of non-canonical Wnt signaling pathway"/>
    <property type="evidence" value="ECO:0007669"/>
    <property type="project" value="TreeGrafter"/>
</dbReference>
<feature type="compositionally biased region" description="Basic and acidic residues" evidence="1">
    <location>
        <begin position="174"/>
        <end position="197"/>
    </location>
</feature>
<dbReference type="GO" id="GO:0016887">
    <property type="term" value="F:ATP hydrolysis activity"/>
    <property type="evidence" value="ECO:0007669"/>
    <property type="project" value="InterPro"/>
</dbReference>
<dbReference type="PANTHER" id="PTHR22605">
    <property type="entry name" value="RZ-TYPE DOMAIN-CONTAINING PROTEIN"/>
    <property type="match status" value="1"/>
</dbReference>
<protein>
    <recommendedName>
        <fullName evidence="4">E3 ubiquitin-protein ligase RNF213</fullName>
    </recommendedName>
</protein>
<proteinExistence type="predicted"/>